<keyword evidence="7 13" id="KW-0406">Ion transport</keyword>
<evidence type="ECO:0000313" key="16">
    <source>
        <dbReference type="EMBL" id="GGN46132.1"/>
    </source>
</evidence>
<evidence type="ECO:0000256" key="6">
    <source>
        <dbReference type="ARBA" id="ARBA00022989"/>
    </source>
</evidence>
<organism evidence="16 17">
    <name type="scientific">Novosphingobium indicum</name>
    <dbReference type="NCBI Taxonomy" id="462949"/>
    <lineage>
        <taxon>Bacteria</taxon>
        <taxon>Pseudomonadati</taxon>
        <taxon>Pseudomonadota</taxon>
        <taxon>Alphaproteobacteria</taxon>
        <taxon>Sphingomonadales</taxon>
        <taxon>Sphingomonadaceae</taxon>
        <taxon>Novosphingobium</taxon>
    </lineage>
</organism>
<dbReference type="PANTHER" id="PTHR33445:SF2">
    <property type="entry name" value="ATP SYNTHASE SUBUNIT B', CHLOROPLASTIC"/>
    <property type="match status" value="1"/>
</dbReference>
<feature type="compositionally biased region" description="Low complexity" evidence="15">
    <location>
        <begin position="257"/>
        <end position="268"/>
    </location>
</feature>
<dbReference type="Pfam" id="PF00430">
    <property type="entry name" value="ATP-synt_B"/>
    <property type="match status" value="1"/>
</dbReference>
<keyword evidence="3 13" id="KW-0138">CF(0)</keyword>
<comment type="subunit">
    <text evidence="13">F-type ATPases have 2 components, F(1) - the catalytic core - and F(0) - the membrane proton channel. F(1) has five subunits: alpha(3), beta(3), gamma(1), delta(1), epsilon(1). F(0) has three main subunits: a(1), b(2) and c(10-14). The alpha and beta chains form an alternating ring which encloses part of the gamma chain. F(1) is attached to F(0) by a central stalk formed by the gamma and epsilon chains, while a peripheral stalk is formed by the delta and b chains.</text>
</comment>
<evidence type="ECO:0000256" key="5">
    <source>
        <dbReference type="ARBA" id="ARBA00022781"/>
    </source>
</evidence>
<evidence type="ECO:0000256" key="12">
    <source>
        <dbReference type="ARBA" id="ARBA00037847"/>
    </source>
</evidence>
<protein>
    <recommendedName>
        <fullName evidence="13">ATP synthase subunit b</fullName>
    </recommendedName>
    <alternativeName>
        <fullName evidence="13">ATP synthase F(0) sector subunit b</fullName>
    </alternativeName>
    <alternativeName>
        <fullName evidence="13">ATPase subunit I</fullName>
    </alternativeName>
    <alternativeName>
        <fullName evidence="13">F-type ATPase subunit b</fullName>
        <shortName evidence="13">F-ATPase subunit b</shortName>
    </alternativeName>
</protein>
<gene>
    <name evidence="13" type="primary">atpF</name>
    <name evidence="16" type="ORF">GCM10011349_12920</name>
</gene>
<proteinExistence type="inferred from homology"/>
<evidence type="ECO:0000256" key="15">
    <source>
        <dbReference type="SAM" id="MobiDB-lite"/>
    </source>
</evidence>
<comment type="similarity">
    <text evidence="1 13">Belongs to the ATPase B chain family.</text>
</comment>
<evidence type="ECO:0000256" key="1">
    <source>
        <dbReference type="ARBA" id="ARBA00005513"/>
    </source>
</evidence>
<accession>A0ABQ2JEV3</accession>
<dbReference type="RefSeq" id="WP_098105924.1">
    <property type="nucleotide sequence ID" value="NZ_BMLK01000005.1"/>
</dbReference>
<comment type="function">
    <text evidence="10 13">F(1)F(0) ATP synthase produces ATP from ADP in the presence of a proton or sodium gradient. F-type ATPases consist of two structural domains, F(1) containing the extramembraneous catalytic core and F(0) containing the membrane proton channel, linked together by a central stalk and a peripheral stalk. During catalysis, ATP synthesis in the catalytic domain of F(1) is coupled via a rotary mechanism of the central stalk subunits to proton translocation.</text>
</comment>
<dbReference type="NCBIfam" id="TIGR03321">
    <property type="entry name" value="alt_F1F0_F0_B"/>
    <property type="match status" value="1"/>
</dbReference>
<keyword evidence="14" id="KW-0175">Coiled coil</keyword>
<dbReference type="EMBL" id="BMLK01000005">
    <property type="protein sequence ID" value="GGN46132.1"/>
    <property type="molecule type" value="Genomic_DNA"/>
</dbReference>
<evidence type="ECO:0000256" key="2">
    <source>
        <dbReference type="ARBA" id="ARBA00022448"/>
    </source>
</evidence>
<reference evidence="17" key="1">
    <citation type="journal article" date="2019" name="Int. J. Syst. Evol. Microbiol.">
        <title>The Global Catalogue of Microorganisms (GCM) 10K type strain sequencing project: providing services to taxonomists for standard genome sequencing and annotation.</title>
        <authorList>
            <consortium name="The Broad Institute Genomics Platform"/>
            <consortium name="The Broad Institute Genome Sequencing Center for Infectious Disease"/>
            <person name="Wu L."/>
            <person name="Ma J."/>
        </authorList>
    </citation>
    <scope>NUCLEOTIDE SEQUENCE [LARGE SCALE GENOMIC DNA]</scope>
    <source>
        <strain evidence="17">CGMCC 1.6784</strain>
    </source>
</reference>
<keyword evidence="5 13" id="KW-0375">Hydrogen ion transport</keyword>
<keyword evidence="8 13" id="KW-0472">Membrane</keyword>
<evidence type="ECO:0000256" key="3">
    <source>
        <dbReference type="ARBA" id="ARBA00022547"/>
    </source>
</evidence>
<keyword evidence="4 13" id="KW-0812">Transmembrane</keyword>
<feature type="coiled-coil region" evidence="14">
    <location>
        <begin position="38"/>
        <end position="127"/>
    </location>
</feature>
<comment type="caution">
    <text evidence="16">The sequence shown here is derived from an EMBL/GenBank/DDBJ whole genome shotgun (WGS) entry which is preliminary data.</text>
</comment>
<comment type="subcellular location">
    <subcellularLocation>
        <location evidence="13">Cell membrane</location>
        <topology evidence="13">Single-pass membrane protein</topology>
    </subcellularLocation>
    <subcellularLocation>
        <location evidence="12">Endomembrane system</location>
        <topology evidence="12">Single-pass membrane protein</topology>
    </subcellularLocation>
</comment>
<evidence type="ECO:0000256" key="14">
    <source>
        <dbReference type="SAM" id="Coils"/>
    </source>
</evidence>
<name>A0ABQ2JEV3_9SPHN</name>
<dbReference type="InterPro" id="IPR050059">
    <property type="entry name" value="ATP_synthase_B_chain"/>
</dbReference>
<evidence type="ECO:0000256" key="8">
    <source>
        <dbReference type="ARBA" id="ARBA00023136"/>
    </source>
</evidence>
<dbReference type="PANTHER" id="PTHR33445">
    <property type="entry name" value="ATP SYNTHASE SUBUNIT B', CHLOROPLASTIC"/>
    <property type="match status" value="1"/>
</dbReference>
<evidence type="ECO:0000256" key="7">
    <source>
        <dbReference type="ARBA" id="ARBA00023065"/>
    </source>
</evidence>
<keyword evidence="13" id="KW-1003">Cell membrane</keyword>
<evidence type="ECO:0000313" key="17">
    <source>
        <dbReference type="Proteomes" id="UP000605099"/>
    </source>
</evidence>
<keyword evidence="6 13" id="KW-1133">Transmembrane helix</keyword>
<keyword evidence="2 13" id="KW-0813">Transport</keyword>
<evidence type="ECO:0000256" key="11">
    <source>
        <dbReference type="ARBA" id="ARBA00025614"/>
    </source>
</evidence>
<dbReference type="HAMAP" id="MF_01398">
    <property type="entry name" value="ATP_synth_b_bprime"/>
    <property type="match status" value="1"/>
</dbReference>
<comment type="function">
    <text evidence="11">Component of the F(0) channel, it forms part of the peripheral stalk, linking F(1) to F(0). The b'-subunit is a diverged and duplicated form of b found in plants and photosynthetic bacteria.</text>
</comment>
<feature type="compositionally biased region" description="Basic and acidic residues" evidence="15">
    <location>
        <begin position="269"/>
        <end position="281"/>
    </location>
</feature>
<evidence type="ECO:0000256" key="13">
    <source>
        <dbReference type="HAMAP-Rule" id="MF_01398"/>
    </source>
</evidence>
<keyword evidence="9 13" id="KW-0066">ATP synthesis</keyword>
<dbReference type="InterPro" id="IPR017707">
    <property type="entry name" value="Alt_ATP_synth_F0_bsu"/>
</dbReference>
<dbReference type="CDD" id="cd06503">
    <property type="entry name" value="ATP-synt_Fo_b"/>
    <property type="match status" value="1"/>
</dbReference>
<evidence type="ECO:0000256" key="9">
    <source>
        <dbReference type="ARBA" id="ARBA00023310"/>
    </source>
</evidence>
<feature type="region of interest" description="Disordered" evidence="15">
    <location>
        <begin position="252"/>
        <end position="281"/>
    </location>
</feature>
<evidence type="ECO:0000256" key="10">
    <source>
        <dbReference type="ARBA" id="ARBA00025198"/>
    </source>
</evidence>
<keyword evidence="17" id="KW-1185">Reference proteome</keyword>
<dbReference type="InterPro" id="IPR002146">
    <property type="entry name" value="ATP_synth_b/b'su_bac/chlpt"/>
</dbReference>
<evidence type="ECO:0000256" key="4">
    <source>
        <dbReference type="ARBA" id="ARBA00022692"/>
    </source>
</evidence>
<dbReference type="Proteomes" id="UP000605099">
    <property type="component" value="Unassembled WGS sequence"/>
</dbReference>
<sequence>MLIDWFTVGAQALNFLILVWLLKRYLYKPILDALDARERRIAAELADADAKKSEAQEERDLFLHKNEQFDEQRAALMNEAMEEVKAERRRLLDEARTAADALSAKRQEALRAEADNLNDAIRRKTQQEVFAIARKTLKDLAAVSLEERMTEMFVQQVRTMKGGTKETLAQTLEAASEPVLVRSAYGLSGEQRATIEQALTETFSADIPLRFETAPSLVSGIELITNGQKIAWSIADYLTAMEKVVASLHQDKDLVDTATGPPTTPKAGSKADKPKPETQRQ</sequence>